<evidence type="ECO:0000313" key="2">
    <source>
        <dbReference type="Proteomes" id="UP001189429"/>
    </source>
</evidence>
<dbReference type="EMBL" id="CAUYUJ010020459">
    <property type="protein sequence ID" value="CAK0898317.1"/>
    <property type="molecule type" value="Genomic_DNA"/>
</dbReference>
<name>A0ABN9XJZ3_9DINO</name>
<reference evidence="1" key="1">
    <citation type="submission" date="2023-10" db="EMBL/GenBank/DDBJ databases">
        <authorList>
            <person name="Chen Y."/>
            <person name="Shah S."/>
            <person name="Dougan E. K."/>
            <person name="Thang M."/>
            <person name="Chan C."/>
        </authorList>
    </citation>
    <scope>NUCLEOTIDE SEQUENCE [LARGE SCALE GENOMIC DNA]</scope>
</reference>
<protein>
    <submittedName>
        <fullName evidence="1">Uncharacterized protein</fullName>
    </submittedName>
</protein>
<proteinExistence type="predicted"/>
<dbReference type="Proteomes" id="UP001189429">
    <property type="component" value="Unassembled WGS sequence"/>
</dbReference>
<keyword evidence="2" id="KW-1185">Reference proteome</keyword>
<accession>A0ABN9XJZ3</accession>
<organism evidence="1 2">
    <name type="scientific">Prorocentrum cordatum</name>
    <dbReference type="NCBI Taxonomy" id="2364126"/>
    <lineage>
        <taxon>Eukaryota</taxon>
        <taxon>Sar</taxon>
        <taxon>Alveolata</taxon>
        <taxon>Dinophyceae</taxon>
        <taxon>Prorocentrales</taxon>
        <taxon>Prorocentraceae</taxon>
        <taxon>Prorocentrum</taxon>
    </lineage>
</organism>
<sequence>MAAAATGPGGFFCGGSWTPPLSIFSGVAAGGAVRRDLGPLPQWPTKLKVIADGTDEWGFRRIVLRSGGTAHVVLSSADGQGLGDNQYWVGTKAGRLQEYSVPSFSGPPRGCGGGNCTPRAKSAEAWTASRTEGKCSETADSHGKCSESVMWAMSHGIWEHPEWYPGLAATSSFEQFQALLHAQGHGGCPRVVSLPLARVQMSGEFESEADSVGRARRLRPAAERCYWIVTPRAARAGPAAPATQAFLAAWLDELSAMGALRFCAACRSAREALGADGAAAAAFAVTRPWRANLAGSLRLWRRAWEARSNASCALGLRGGAWLKTVIAALLVSGKGARIDPLNGSCEMELQMLVLFEDSQFGAAIVAPWRTGQMQLAPNPLDVCNTVLADGFDICLLVPQAQGGREIALEGVLTRSALRALTEWMLTRLTHE</sequence>
<evidence type="ECO:0000313" key="1">
    <source>
        <dbReference type="EMBL" id="CAK0898317.1"/>
    </source>
</evidence>
<gene>
    <name evidence="1" type="ORF">PCOR1329_LOCUS76220</name>
</gene>
<comment type="caution">
    <text evidence="1">The sequence shown here is derived from an EMBL/GenBank/DDBJ whole genome shotgun (WGS) entry which is preliminary data.</text>
</comment>